<proteinExistence type="predicted"/>
<evidence type="ECO:0008006" key="3">
    <source>
        <dbReference type="Google" id="ProtNLM"/>
    </source>
</evidence>
<reference evidence="1 2" key="1">
    <citation type="submission" date="2019-03" db="EMBL/GenBank/DDBJ databases">
        <title>Genomic Encyclopedia of Type Strains, Phase IV (KMG-IV): sequencing the most valuable type-strain genomes for metagenomic binning, comparative biology and taxonomic classification.</title>
        <authorList>
            <person name="Goeker M."/>
        </authorList>
    </citation>
    <scope>NUCLEOTIDE SEQUENCE [LARGE SCALE GENOMIC DNA]</scope>
    <source>
        <strain evidence="1 2">DSM 100309</strain>
    </source>
</reference>
<dbReference type="PIRSF" id="PIRSF015283">
    <property type="entry name" value="Regulatory_RpfE"/>
    <property type="match status" value="1"/>
</dbReference>
<dbReference type="EMBL" id="SMCO01000001">
    <property type="protein sequence ID" value="TCV90410.1"/>
    <property type="molecule type" value="Genomic_DNA"/>
</dbReference>
<accession>A0A4R3YEC1</accession>
<evidence type="ECO:0000313" key="1">
    <source>
        <dbReference type="EMBL" id="TCV90410.1"/>
    </source>
</evidence>
<keyword evidence="2" id="KW-1185">Reference proteome</keyword>
<comment type="caution">
    <text evidence="1">The sequence shown here is derived from an EMBL/GenBank/DDBJ whole genome shotgun (WGS) entry which is preliminary data.</text>
</comment>
<dbReference type="Proteomes" id="UP000295367">
    <property type="component" value="Unassembled WGS sequence"/>
</dbReference>
<gene>
    <name evidence="1" type="ORF">EDC63_101383</name>
</gene>
<organism evidence="1 2">
    <name type="scientific">Sulfurirhabdus autotrophica</name>
    <dbReference type="NCBI Taxonomy" id="1706046"/>
    <lineage>
        <taxon>Bacteria</taxon>
        <taxon>Pseudomonadati</taxon>
        <taxon>Pseudomonadota</taxon>
        <taxon>Betaproteobacteria</taxon>
        <taxon>Nitrosomonadales</taxon>
        <taxon>Sulfuricellaceae</taxon>
        <taxon>Sulfurirhabdus</taxon>
    </lineage>
</organism>
<dbReference type="AlphaFoldDB" id="A0A4R3YEC1"/>
<dbReference type="InterPro" id="IPR016631">
    <property type="entry name" value="Regulatory_RpfE"/>
</dbReference>
<dbReference type="RefSeq" id="WP_124947647.1">
    <property type="nucleotide sequence ID" value="NZ_BHVT01000073.1"/>
</dbReference>
<protein>
    <recommendedName>
        <fullName evidence="3">Phosphoglycerate mutase</fullName>
    </recommendedName>
</protein>
<name>A0A4R3YEC1_9PROT</name>
<dbReference type="OrthoDB" id="5295974at2"/>
<sequence length="297" mass="34127">MEAWLCEIFGIEKQQDWPVAPLTLTTDGGMPEQYYWLRADPVHLRVQRDQIILADSGTLTITQNEADALTESLNRHFEQDGMLFYGLRPDRWYLRLTTPPAIQTHMLPEVAGNNIDELLPFGPEGMRWHGLFNEIQMLFHDHPVNEQREMQGEMPINSVWIWGGGILPSVQKTPFSSIWCNDNFARTLAHITQTKFSNLPENGTAFLEQTDKEGKCLIVLDILRGAGQYGDVYGWQEGMQSLEQQWFSPLLQALKNRNLTALTIHAGAGKEIRTFTLAPSDLWKIWRRNKPLKSYME</sequence>
<evidence type="ECO:0000313" key="2">
    <source>
        <dbReference type="Proteomes" id="UP000295367"/>
    </source>
</evidence>